<dbReference type="AlphaFoldDB" id="A0A1V9Z340"/>
<gene>
    <name evidence="1" type="ORF">THRCLA_08705</name>
</gene>
<sequence>MNQCDRNEIRFIGDGKSILRAVHITEPRNVFSSITDYIKTLYPTIYADALVNFTSADSEIPPLEQYLRRAMLANGIVYAKNYLTYLDEMVAYVEETMSSKSNDPNRLRKLAYDRDTKRVQRKAYLKEVDELRKSIVTMTRKIYEIRGTLLPWKDIAAELRHGSEVSWIQNHQLRSQVSHVSRLAGLLQAWINQMELQNSCYPLSANKWPDISLSKQKDIRAVGFMWLTKQLIGATDAYLDPSNFPYTHEDSIKVDWGYEGRKFTFQKVFQATPEQVAKTIWSVNRASGNHILPSRTAPDGIVQVLHAAEERNQRISYVHEQFDQSTQRVFHVRVYQSDRIVIAYRTIAYDEALEPHTHNESFQEWNEIRDIGNGVCLHRSMVFTEPRKQYNSLEEYMKELYPDVYMSATNTNYPHTIGSAAWDQYLHRTLVSHGIAIARSYYQFVARVLEHVQAYPNLYSY</sequence>
<reference evidence="1 2" key="1">
    <citation type="journal article" date="2014" name="Genome Biol. Evol.">
        <title>The secreted proteins of Achlya hypogyna and Thraustotheca clavata identify the ancestral oomycete secretome and reveal gene acquisitions by horizontal gene transfer.</title>
        <authorList>
            <person name="Misner I."/>
            <person name="Blouin N."/>
            <person name="Leonard G."/>
            <person name="Richards T.A."/>
            <person name="Lane C.E."/>
        </authorList>
    </citation>
    <scope>NUCLEOTIDE SEQUENCE [LARGE SCALE GENOMIC DNA]</scope>
    <source>
        <strain evidence="1 2">ATCC 34112</strain>
    </source>
</reference>
<evidence type="ECO:0000313" key="1">
    <source>
        <dbReference type="EMBL" id="OQR92426.1"/>
    </source>
</evidence>
<keyword evidence="2" id="KW-1185">Reference proteome</keyword>
<dbReference type="Proteomes" id="UP000243217">
    <property type="component" value="Unassembled WGS sequence"/>
</dbReference>
<accession>A0A1V9Z340</accession>
<evidence type="ECO:0000313" key="2">
    <source>
        <dbReference type="Proteomes" id="UP000243217"/>
    </source>
</evidence>
<comment type="caution">
    <text evidence="1">The sequence shown here is derived from an EMBL/GenBank/DDBJ whole genome shotgun (WGS) entry which is preliminary data.</text>
</comment>
<organism evidence="1 2">
    <name type="scientific">Thraustotheca clavata</name>
    <dbReference type="NCBI Taxonomy" id="74557"/>
    <lineage>
        <taxon>Eukaryota</taxon>
        <taxon>Sar</taxon>
        <taxon>Stramenopiles</taxon>
        <taxon>Oomycota</taxon>
        <taxon>Saprolegniomycetes</taxon>
        <taxon>Saprolegniales</taxon>
        <taxon>Achlyaceae</taxon>
        <taxon>Thraustotheca</taxon>
    </lineage>
</organism>
<protein>
    <submittedName>
        <fullName evidence="1">Uncharacterized protein</fullName>
    </submittedName>
</protein>
<dbReference type="STRING" id="74557.A0A1V9Z340"/>
<dbReference type="OrthoDB" id="78921at2759"/>
<dbReference type="EMBL" id="JNBS01002329">
    <property type="protein sequence ID" value="OQR92426.1"/>
    <property type="molecule type" value="Genomic_DNA"/>
</dbReference>
<proteinExistence type="predicted"/>
<name>A0A1V9Z340_9STRA</name>